<evidence type="ECO:0000313" key="3">
    <source>
        <dbReference type="Proteomes" id="UP000051256"/>
    </source>
</evidence>
<comment type="caution">
    <text evidence="2">The sequence shown here is derived from an EMBL/GenBank/DDBJ whole genome shotgun (WGS) entry which is preliminary data.</text>
</comment>
<dbReference type="Pfam" id="PF16069">
    <property type="entry name" value="DUF4811"/>
    <property type="match status" value="1"/>
</dbReference>
<name>A0A0R2CTL9_9LACO</name>
<keyword evidence="1" id="KW-0472">Membrane</keyword>
<evidence type="ECO:0000313" key="2">
    <source>
        <dbReference type="EMBL" id="KRM94434.1"/>
    </source>
</evidence>
<keyword evidence="1" id="KW-1133">Transmembrane helix</keyword>
<keyword evidence="3" id="KW-1185">Reference proteome</keyword>
<dbReference type="InterPro" id="IPR032083">
    <property type="entry name" value="DUF4811"/>
</dbReference>
<organism evidence="2 3">
    <name type="scientific">Lentilactobacillus senioris DSM 24302 = JCM 17472</name>
    <dbReference type="NCBI Taxonomy" id="1423802"/>
    <lineage>
        <taxon>Bacteria</taxon>
        <taxon>Bacillati</taxon>
        <taxon>Bacillota</taxon>
        <taxon>Bacilli</taxon>
        <taxon>Lactobacillales</taxon>
        <taxon>Lactobacillaceae</taxon>
        <taxon>Lentilactobacillus</taxon>
    </lineage>
</organism>
<dbReference type="Proteomes" id="UP000051256">
    <property type="component" value="Unassembled WGS sequence"/>
</dbReference>
<sequence>MALALIIISALLFIVSYVVMQHGIGRVILYVVSFALLVFSLTAITAADSWHWGMKKETVTTTKQIKPVSAIKQMDMNMLVEQKLGTKDEKIVVYKLTDKGKTKHTQVDVNTTNKYKHVKTDNAKLVTQTKQYVYKNDFYKILFAGLGDGSVYKSRINTFELPDSYVVLTSKQAKDLQKQAKANKKQQAAQKAQMAKVVKQQMMAAMQKNPTMSAAQQKALQKQIVAKVTATAMDKQKQQLIKMDQSR</sequence>
<dbReference type="EMBL" id="AYZR01000004">
    <property type="protein sequence ID" value="KRM94434.1"/>
    <property type="molecule type" value="Genomic_DNA"/>
</dbReference>
<accession>A0A0R2CTL9</accession>
<dbReference type="RefSeq" id="WP_054670680.1">
    <property type="nucleotide sequence ID" value="NZ_AYZR01000004.1"/>
</dbReference>
<dbReference type="AlphaFoldDB" id="A0A0R2CTL9"/>
<feature type="transmembrane region" description="Helical" evidence="1">
    <location>
        <begin position="28"/>
        <end position="47"/>
    </location>
</feature>
<gene>
    <name evidence="2" type="ORF">FC56_GL001390</name>
</gene>
<evidence type="ECO:0008006" key="4">
    <source>
        <dbReference type="Google" id="ProtNLM"/>
    </source>
</evidence>
<reference evidence="2 3" key="1">
    <citation type="journal article" date="2015" name="Genome Announc.">
        <title>Expanding the biotechnology potential of lactobacilli through comparative genomics of 213 strains and associated genera.</title>
        <authorList>
            <person name="Sun Z."/>
            <person name="Harris H.M."/>
            <person name="McCann A."/>
            <person name="Guo C."/>
            <person name="Argimon S."/>
            <person name="Zhang W."/>
            <person name="Yang X."/>
            <person name="Jeffery I.B."/>
            <person name="Cooney J.C."/>
            <person name="Kagawa T.F."/>
            <person name="Liu W."/>
            <person name="Song Y."/>
            <person name="Salvetti E."/>
            <person name="Wrobel A."/>
            <person name="Rasinkangas P."/>
            <person name="Parkhill J."/>
            <person name="Rea M.C."/>
            <person name="O'Sullivan O."/>
            <person name="Ritari J."/>
            <person name="Douillard F.P."/>
            <person name="Paul Ross R."/>
            <person name="Yang R."/>
            <person name="Briner A.E."/>
            <person name="Felis G.E."/>
            <person name="de Vos W.M."/>
            <person name="Barrangou R."/>
            <person name="Klaenhammer T.R."/>
            <person name="Caufield P.W."/>
            <person name="Cui Y."/>
            <person name="Zhang H."/>
            <person name="O'Toole P.W."/>
        </authorList>
    </citation>
    <scope>NUCLEOTIDE SEQUENCE [LARGE SCALE GENOMIC DNA]</scope>
    <source>
        <strain evidence="2 3">DSM 24302</strain>
    </source>
</reference>
<dbReference type="STRING" id="1423802.FC56_GL001390"/>
<evidence type="ECO:0000256" key="1">
    <source>
        <dbReference type="SAM" id="Phobius"/>
    </source>
</evidence>
<proteinExistence type="predicted"/>
<keyword evidence="1" id="KW-0812">Transmembrane</keyword>
<protein>
    <recommendedName>
        <fullName evidence="4">DUF4811 domain-containing protein</fullName>
    </recommendedName>
</protein>
<dbReference type="PATRIC" id="fig|1423802.4.peg.1409"/>